<dbReference type="InterPro" id="IPR052337">
    <property type="entry name" value="SAT4-like"/>
</dbReference>
<feature type="domain" description="Rhodopsin" evidence="7">
    <location>
        <begin position="50"/>
        <end position="290"/>
    </location>
</feature>
<feature type="transmembrane region" description="Helical" evidence="6">
    <location>
        <begin position="32"/>
        <end position="54"/>
    </location>
</feature>
<gene>
    <name evidence="8" type="ORF">N0V93_000349</name>
</gene>
<dbReference type="Pfam" id="PF20684">
    <property type="entry name" value="Fung_rhodopsin"/>
    <property type="match status" value="1"/>
</dbReference>
<feature type="transmembrane region" description="Helical" evidence="6">
    <location>
        <begin position="190"/>
        <end position="215"/>
    </location>
</feature>
<dbReference type="InterPro" id="IPR049326">
    <property type="entry name" value="Rhodopsin_dom_fungi"/>
</dbReference>
<keyword evidence="9" id="KW-1185">Reference proteome</keyword>
<evidence type="ECO:0000256" key="4">
    <source>
        <dbReference type="ARBA" id="ARBA00023136"/>
    </source>
</evidence>
<protein>
    <recommendedName>
        <fullName evidence="7">Rhodopsin domain-containing protein</fullName>
    </recommendedName>
</protein>
<dbReference type="Proteomes" id="UP001140453">
    <property type="component" value="Unassembled WGS sequence"/>
</dbReference>
<dbReference type="EMBL" id="JAPEVB010000001">
    <property type="protein sequence ID" value="KAJ4396131.1"/>
    <property type="molecule type" value="Genomic_DNA"/>
</dbReference>
<evidence type="ECO:0000256" key="3">
    <source>
        <dbReference type="ARBA" id="ARBA00022989"/>
    </source>
</evidence>
<name>A0A9W8YZH8_9PEZI</name>
<evidence type="ECO:0000313" key="9">
    <source>
        <dbReference type="Proteomes" id="UP001140453"/>
    </source>
</evidence>
<comment type="subcellular location">
    <subcellularLocation>
        <location evidence="1">Membrane</location>
        <topology evidence="1">Multi-pass membrane protein</topology>
    </subcellularLocation>
</comment>
<dbReference type="OrthoDB" id="2496787at2759"/>
<evidence type="ECO:0000256" key="5">
    <source>
        <dbReference type="ARBA" id="ARBA00038359"/>
    </source>
</evidence>
<dbReference type="AlphaFoldDB" id="A0A9W8YZH8"/>
<evidence type="ECO:0000259" key="7">
    <source>
        <dbReference type="Pfam" id="PF20684"/>
    </source>
</evidence>
<accession>A0A9W8YZH8</accession>
<keyword evidence="3 6" id="KW-1133">Transmembrane helix</keyword>
<evidence type="ECO:0000256" key="2">
    <source>
        <dbReference type="ARBA" id="ARBA00022692"/>
    </source>
</evidence>
<evidence type="ECO:0000313" key="8">
    <source>
        <dbReference type="EMBL" id="KAJ4396131.1"/>
    </source>
</evidence>
<organism evidence="8 9">
    <name type="scientific">Gnomoniopsis smithogilvyi</name>
    <dbReference type="NCBI Taxonomy" id="1191159"/>
    <lineage>
        <taxon>Eukaryota</taxon>
        <taxon>Fungi</taxon>
        <taxon>Dikarya</taxon>
        <taxon>Ascomycota</taxon>
        <taxon>Pezizomycotina</taxon>
        <taxon>Sordariomycetes</taxon>
        <taxon>Sordariomycetidae</taxon>
        <taxon>Diaporthales</taxon>
        <taxon>Gnomoniaceae</taxon>
        <taxon>Gnomoniopsis</taxon>
    </lineage>
</organism>
<feature type="transmembrane region" description="Helical" evidence="6">
    <location>
        <begin position="145"/>
        <end position="170"/>
    </location>
</feature>
<comment type="similarity">
    <text evidence="5">Belongs to the SAT4 family.</text>
</comment>
<sequence length="348" mass="38104">MSASSNLDSIPALEPPTGVTSNFIDPPTLAPAVYGVAIITIILMTAAVAVRIYVKACLIRQTKIEEYFALFALAGFITWNALFMYMTSTLEVARHQWDVRAGIAETLLYYANIVEIVYIPSMLAAKCAIIFQIKTIFCVGQSREAVWWSLHILLAIAVAYYTASFFALVFQCMPRAAIWNPEVQGTCINVKVLTLSAGIINFVLDGALLVIPMWAIWRLNMSTRSRLGALAVFGVGILTIVIAAIGIAYRVFLVQSDDETWHITELGLWSMPENLGTIIVGCLPSFPRFIKHVTGRDTPASQSGVALAQGKARFSCDLRLLNICAVAGNPQASRLDLEGDNVGKFEQF</sequence>
<reference evidence="8" key="1">
    <citation type="submission" date="2022-10" db="EMBL/GenBank/DDBJ databases">
        <title>Tapping the CABI collections for fungal endophytes: first genome assemblies for Collariella, Neodidymelliopsis, Ascochyta clinopodiicola, Didymella pomorum, Didymosphaeria variabile, Neocosmospora piperis and Neocucurbitaria cava.</title>
        <authorList>
            <person name="Hill R."/>
        </authorList>
    </citation>
    <scope>NUCLEOTIDE SEQUENCE</scope>
    <source>
        <strain evidence="8">IMI 355082</strain>
    </source>
</reference>
<keyword evidence="4 6" id="KW-0472">Membrane</keyword>
<feature type="transmembrane region" description="Helical" evidence="6">
    <location>
        <begin position="66"/>
        <end position="87"/>
    </location>
</feature>
<proteinExistence type="inferred from homology"/>
<keyword evidence="2 6" id="KW-0812">Transmembrane</keyword>
<feature type="transmembrane region" description="Helical" evidence="6">
    <location>
        <begin position="227"/>
        <end position="249"/>
    </location>
</feature>
<comment type="caution">
    <text evidence="8">The sequence shown here is derived from an EMBL/GenBank/DDBJ whole genome shotgun (WGS) entry which is preliminary data.</text>
</comment>
<evidence type="ECO:0000256" key="1">
    <source>
        <dbReference type="ARBA" id="ARBA00004141"/>
    </source>
</evidence>
<dbReference type="GO" id="GO:0016020">
    <property type="term" value="C:membrane"/>
    <property type="evidence" value="ECO:0007669"/>
    <property type="project" value="UniProtKB-SubCell"/>
</dbReference>
<evidence type="ECO:0000256" key="6">
    <source>
        <dbReference type="SAM" id="Phobius"/>
    </source>
</evidence>
<dbReference type="PANTHER" id="PTHR33048:SF47">
    <property type="entry name" value="INTEGRAL MEMBRANE PROTEIN-RELATED"/>
    <property type="match status" value="1"/>
</dbReference>
<dbReference type="PANTHER" id="PTHR33048">
    <property type="entry name" value="PTH11-LIKE INTEGRAL MEMBRANE PROTEIN (AFU_ORTHOLOGUE AFUA_5G11245)"/>
    <property type="match status" value="1"/>
</dbReference>